<dbReference type="AlphaFoldDB" id="A0A2P4Y2I1"/>
<keyword evidence="2" id="KW-1185">Reference proteome</keyword>
<comment type="caution">
    <text evidence="1">The sequence shown here is derived from an EMBL/GenBank/DDBJ whole genome shotgun (WGS) entry which is preliminary data.</text>
</comment>
<organism evidence="1 2">
    <name type="scientific">Phytophthora palmivora</name>
    <dbReference type="NCBI Taxonomy" id="4796"/>
    <lineage>
        <taxon>Eukaryota</taxon>
        <taxon>Sar</taxon>
        <taxon>Stramenopiles</taxon>
        <taxon>Oomycota</taxon>
        <taxon>Peronosporomycetes</taxon>
        <taxon>Peronosporales</taxon>
        <taxon>Peronosporaceae</taxon>
        <taxon>Phytophthora</taxon>
    </lineage>
</organism>
<dbReference type="EMBL" id="NCKW01006391">
    <property type="protein sequence ID" value="POM71909.1"/>
    <property type="molecule type" value="Genomic_DNA"/>
</dbReference>
<evidence type="ECO:0000313" key="1">
    <source>
        <dbReference type="EMBL" id="POM71909.1"/>
    </source>
</evidence>
<gene>
    <name evidence="1" type="ORF">PHPALM_11458</name>
</gene>
<protein>
    <submittedName>
        <fullName evidence="1">Uncharacterized protein</fullName>
    </submittedName>
</protein>
<name>A0A2P4Y2I1_9STRA</name>
<sequence length="263" mass="29693">MKETDEAMVPHTGGEMPLAVYPRLPPYSEQSLQLTYETTTLTPVLQGNDTWCQVEALAQHSAAVQQRTDEQLGQVQRQQERLAEQTSEYLQAQYDRQTALLEQQKEMQRQMDENRQAVPGAESSRTNGGIQGRQLESLTEAVQPHLQARWGAFEQGAAPPTEQRPLVSAAVTVAAGTNLPVPPIYRGSSKKEKREFMDSYAIYTRRIKALNQGNDVKIFVMSLSACIEQGTLNEKDMTETEWGKISCQLEFRRTQHTRHSTVR</sequence>
<accession>A0A2P4Y2I1</accession>
<proteinExistence type="predicted"/>
<dbReference type="OrthoDB" id="124848at2759"/>
<evidence type="ECO:0000313" key="2">
    <source>
        <dbReference type="Proteomes" id="UP000237271"/>
    </source>
</evidence>
<reference evidence="1 2" key="1">
    <citation type="journal article" date="2017" name="Genome Biol. Evol.">
        <title>Phytophthora megakarya and P. palmivora, closely related causal agents of cacao black pod rot, underwent increases in genome sizes and gene numbers by different mechanisms.</title>
        <authorList>
            <person name="Ali S.S."/>
            <person name="Shao J."/>
            <person name="Lary D.J."/>
            <person name="Kronmiller B."/>
            <person name="Shen D."/>
            <person name="Strem M.D."/>
            <person name="Amoako-Attah I."/>
            <person name="Akrofi A.Y."/>
            <person name="Begoude B.A."/>
            <person name="Ten Hoopen G.M."/>
            <person name="Coulibaly K."/>
            <person name="Kebe B.I."/>
            <person name="Melnick R.L."/>
            <person name="Guiltinan M.J."/>
            <person name="Tyler B.M."/>
            <person name="Meinhardt L.W."/>
            <person name="Bailey B.A."/>
        </authorList>
    </citation>
    <scope>NUCLEOTIDE SEQUENCE [LARGE SCALE GENOMIC DNA]</scope>
    <source>
        <strain evidence="2">sbr112.9</strain>
    </source>
</reference>
<dbReference type="Proteomes" id="UP000237271">
    <property type="component" value="Unassembled WGS sequence"/>
</dbReference>